<comment type="similarity">
    <text evidence="2">Belongs to the glycosyltransferase 2 family.</text>
</comment>
<dbReference type="InterPro" id="IPR001173">
    <property type="entry name" value="Glyco_trans_2-like"/>
</dbReference>
<dbReference type="OrthoDB" id="9771846at2"/>
<evidence type="ECO:0000313" key="7">
    <source>
        <dbReference type="Proteomes" id="UP000286268"/>
    </source>
</evidence>
<organism evidence="6 7">
    <name type="scientific">Clostridium manihotivorum</name>
    <dbReference type="NCBI Taxonomy" id="2320868"/>
    <lineage>
        <taxon>Bacteria</taxon>
        <taxon>Bacillati</taxon>
        <taxon>Bacillota</taxon>
        <taxon>Clostridia</taxon>
        <taxon>Eubacteriales</taxon>
        <taxon>Clostridiaceae</taxon>
        <taxon>Clostridium</taxon>
    </lineage>
</organism>
<name>A0A410DNH0_9CLOT</name>
<sequence length="530" mass="61448">MKKNLDKHKVSIIILTYNNLEYTKKCLESIRKYTTEVDYELIVVDNSSNDGTKDWLKQNSDIKCIFNEVNLGFPIGCNQGILASTGDSILLLNNDVIVTPNWLSNLMIALWSSDEIGAVGAVTNSCSYYQTIEVDYKDYDELIEFSTKHNISDPSKWEQRIKLIGFCMLIKKEVVNYIGLLDERFTPGNYEDDDYSYRIMNKGYKLMLCKDTFIHHYGSTSFKRDSVSTNNIMLTNHNKFMEKWGFDPGSMTLIRYEVMSRIRCLKNKEINILDVGCGCGATCLKLRDVYPKAKLFGIEKNTAAAKIASNFMKVKIGDAEAIEFDYEESLFDYIILSEILQHLKKPIEFLKHIKKYLKPHGSLILIIPNAMYIDKIKHLINGDWLYDNQSFGEGSLWICTFTDIYKILVDHHYFNVRGEGILGYLSQEDYQLLDRLVDICGQHMRLQYISNRYILVADNSDYDIETELKFILRRIENDIDIENGIEKLLKFVLSENISIEDIDHSIEKNIMLKDKLRKILNVISLEEKNE</sequence>
<evidence type="ECO:0000313" key="6">
    <source>
        <dbReference type="EMBL" id="QAA30587.1"/>
    </source>
</evidence>
<gene>
    <name evidence="6" type="ORF">C1I91_02285</name>
</gene>
<dbReference type="InterPro" id="IPR029063">
    <property type="entry name" value="SAM-dependent_MTases_sf"/>
</dbReference>
<protein>
    <submittedName>
        <fullName evidence="6">Glycosyl transferase</fullName>
    </submittedName>
</protein>
<comment type="pathway">
    <text evidence="1">Cell wall biogenesis; cell wall polysaccharide biosynthesis.</text>
</comment>
<accession>A0A410DNH0</accession>
<keyword evidence="4 6" id="KW-0808">Transferase</keyword>
<dbReference type="PANTHER" id="PTHR43179">
    <property type="entry name" value="RHAMNOSYLTRANSFERASE WBBL"/>
    <property type="match status" value="1"/>
</dbReference>
<evidence type="ECO:0000256" key="1">
    <source>
        <dbReference type="ARBA" id="ARBA00004776"/>
    </source>
</evidence>
<proteinExistence type="inferred from homology"/>
<evidence type="ECO:0000256" key="3">
    <source>
        <dbReference type="ARBA" id="ARBA00022676"/>
    </source>
</evidence>
<dbReference type="EMBL" id="CP025746">
    <property type="protein sequence ID" value="QAA30587.1"/>
    <property type="molecule type" value="Genomic_DNA"/>
</dbReference>
<dbReference type="Proteomes" id="UP000286268">
    <property type="component" value="Chromosome"/>
</dbReference>
<dbReference type="Pfam" id="PF00535">
    <property type="entry name" value="Glycos_transf_2"/>
    <property type="match status" value="1"/>
</dbReference>
<dbReference type="PANTHER" id="PTHR43179:SF12">
    <property type="entry name" value="GALACTOFURANOSYLTRANSFERASE GLFT2"/>
    <property type="match status" value="1"/>
</dbReference>
<dbReference type="GO" id="GO:0016757">
    <property type="term" value="F:glycosyltransferase activity"/>
    <property type="evidence" value="ECO:0007669"/>
    <property type="project" value="UniProtKB-KW"/>
</dbReference>
<evidence type="ECO:0000256" key="4">
    <source>
        <dbReference type="ARBA" id="ARBA00022679"/>
    </source>
</evidence>
<reference evidence="6 7" key="1">
    <citation type="submission" date="2018-01" db="EMBL/GenBank/DDBJ databases">
        <title>Genome Sequencing and Assembly of Anaerobacter polyendosporus strain CT4.</title>
        <authorList>
            <person name="Tachaapaikoon C."/>
            <person name="Sutheeworapong S."/>
            <person name="Jenjaroenpun P."/>
            <person name="Wongsurawat T."/>
            <person name="Nookeaw I."/>
            <person name="Cheawchanlertfa P."/>
            <person name="Kosugi A."/>
            <person name="Cheevadhanarak S."/>
            <person name="Ratanakhanokchai K."/>
        </authorList>
    </citation>
    <scope>NUCLEOTIDE SEQUENCE [LARGE SCALE GENOMIC DNA]</scope>
    <source>
        <strain evidence="6 7">CT4</strain>
    </source>
</reference>
<dbReference type="AlphaFoldDB" id="A0A410DNH0"/>
<evidence type="ECO:0000259" key="5">
    <source>
        <dbReference type="Pfam" id="PF00535"/>
    </source>
</evidence>
<keyword evidence="3" id="KW-0328">Glycosyltransferase</keyword>
<feature type="domain" description="Glycosyltransferase 2-like" evidence="5">
    <location>
        <begin position="11"/>
        <end position="153"/>
    </location>
</feature>
<dbReference type="SUPFAM" id="SSF53448">
    <property type="entry name" value="Nucleotide-diphospho-sugar transferases"/>
    <property type="match status" value="1"/>
</dbReference>
<dbReference type="Pfam" id="PF13489">
    <property type="entry name" value="Methyltransf_23"/>
    <property type="match status" value="1"/>
</dbReference>
<dbReference type="Gene3D" id="3.90.550.10">
    <property type="entry name" value="Spore Coat Polysaccharide Biosynthesis Protein SpsA, Chain A"/>
    <property type="match status" value="1"/>
</dbReference>
<keyword evidence="7" id="KW-1185">Reference proteome</keyword>
<dbReference type="InterPro" id="IPR029044">
    <property type="entry name" value="Nucleotide-diphossugar_trans"/>
</dbReference>
<dbReference type="Gene3D" id="3.40.50.150">
    <property type="entry name" value="Vaccinia Virus protein VP39"/>
    <property type="match status" value="1"/>
</dbReference>
<dbReference type="KEGG" id="cmah:C1I91_02285"/>
<dbReference type="RefSeq" id="WP_128211038.1">
    <property type="nucleotide sequence ID" value="NZ_CP025746.1"/>
</dbReference>
<dbReference type="CDD" id="cd04186">
    <property type="entry name" value="GT_2_like_c"/>
    <property type="match status" value="1"/>
</dbReference>
<dbReference type="CDD" id="cd02440">
    <property type="entry name" value="AdoMet_MTases"/>
    <property type="match status" value="1"/>
</dbReference>
<dbReference type="SUPFAM" id="SSF53335">
    <property type="entry name" value="S-adenosyl-L-methionine-dependent methyltransferases"/>
    <property type="match status" value="1"/>
</dbReference>
<evidence type="ECO:0000256" key="2">
    <source>
        <dbReference type="ARBA" id="ARBA00006739"/>
    </source>
</evidence>